<evidence type="ECO:0008006" key="3">
    <source>
        <dbReference type="Google" id="ProtNLM"/>
    </source>
</evidence>
<gene>
    <name evidence="1" type="ORF">H4Q31_20965</name>
</gene>
<protein>
    <recommendedName>
        <fullName evidence="3">DUF559 domain-containing protein</fullName>
    </recommendedName>
</protein>
<organism evidence="1 2">
    <name type="scientific">Cohnella lubricantis</name>
    <dbReference type="NCBI Taxonomy" id="2163172"/>
    <lineage>
        <taxon>Bacteria</taxon>
        <taxon>Bacillati</taxon>
        <taxon>Bacillota</taxon>
        <taxon>Bacilli</taxon>
        <taxon>Bacillales</taxon>
        <taxon>Paenibacillaceae</taxon>
        <taxon>Cohnella</taxon>
    </lineage>
</organism>
<reference evidence="1 2" key="1">
    <citation type="submission" date="2020-08" db="EMBL/GenBank/DDBJ databases">
        <title>Cohnella phylogeny.</title>
        <authorList>
            <person name="Dunlap C."/>
        </authorList>
    </citation>
    <scope>NUCLEOTIDE SEQUENCE [LARGE SCALE GENOMIC DNA]</scope>
    <source>
        <strain evidence="1 2">DSM 103658</strain>
    </source>
</reference>
<evidence type="ECO:0000313" key="2">
    <source>
        <dbReference type="Proteomes" id="UP000574133"/>
    </source>
</evidence>
<name>A0A841TKP0_9BACL</name>
<accession>A0A841TKP0</accession>
<dbReference type="AlphaFoldDB" id="A0A841TKP0"/>
<sequence>MSKFSSVFEAFLEEQKKSAAGQRLEMLKKDLTGTKKLLEVVAWPALRTLDGVQLEHEFVSSSGVRIYIDAYYEPLRLALECDGYAAHGENLTRDRFSFERMRIRSAALQGYRYFPFSYDELDKKPEMCQRALFELLGRYESPLDSALRTLPVYEREVLRLGWSRNGRPFAEVRECLLIGDDGARSLLRKLVQKELIQPIGSGVQRYHSYKLTDMADNYLL</sequence>
<dbReference type="EMBL" id="JACJVN010000106">
    <property type="protein sequence ID" value="MBB6679758.1"/>
    <property type="molecule type" value="Genomic_DNA"/>
</dbReference>
<proteinExistence type="predicted"/>
<dbReference type="RefSeq" id="WP_185181013.1">
    <property type="nucleotide sequence ID" value="NZ_CBCSEP010000001.1"/>
</dbReference>
<keyword evidence="2" id="KW-1185">Reference proteome</keyword>
<comment type="caution">
    <text evidence="1">The sequence shown here is derived from an EMBL/GenBank/DDBJ whole genome shotgun (WGS) entry which is preliminary data.</text>
</comment>
<evidence type="ECO:0000313" key="1">
    <source>
        <dbReference type="EMBL" id="MBB6679758.1"/>
    </source>
</evidence>
<dbReference type="Proteomes" id="UP000574133">
    <property type="component" value="Unassembled WGS sequence"/>
</dbReference>